<name>A0A7K1TXQ7_9BACT</name>
<dbReference type="InterPro" id="IPR019852">
    <property type="entry name" value="Motility-assoc_prot_GldL"/>
</dbReference>
<dbReference type="NCBIfam" id="TIGR03513">
    <property type="entry name" value="GldL_gliding"/>
    <property type="match status" value="1"/>
</dbReference>
<proteinExistence type="predicted"/>
<dbReference type="Pfam" id="PF22827">
    <property type="entry name" value="GldL_N"/>
    <property type="match status" value="1"/>
</dbReference>
<accession>A0A7K1TXQ7</accession>
<reference evidence="3 4" key="1">
    <citation type="submission" date="2019-12" db="EMBL/GenBank/DDBJ databases">
        <title>Chitinophaga sp. strain ysch24 (GDMCC 1.1355), whole genome shotgun sequence.</title>
        <authorList>
            <person name="Zhang X."/>
        </authorList>
    </citation>
    <scope>NUCLEOTIDE SEQUENCE [LARGE SCALE GENOMIC DNA]</scope>
    <source>
        <strain evidence="4">ysch24</strain>
    </source>
</reference>
<keyword evidence="1" id="KW-0472">Membrane</keyword>
<gene>
    <name evidence="3" type="primary">gldL</name>
    <name evidence="3" type="ORF">GO493_01335</name>
</gene>
<keyword evidence="1" id="KW-1133">Transmembrane helix</keyword>
<dbReference type="Proteomes" id="UP000461730">
    <property type="component" value="Unassembled WGS sequence"/>
</dbReference>
<feature type="domain" description="Gliding motility protein GldL-like N-terminal" evidence="2">
    <location>
        <begin position="14"/>
        <end position="59"/>
    </location>
</feature>
<organism evidence="3 4">
    <name type="scientific">Chitinophaga tropicalis</name>
    <dbReference type="NCBI Taxonomy" id="2683588"/>
    <lineage>
        <taxon>Bacteria</taxon>
        <taxon>Pseudomonadati</taxon>
        <taxon>Bacteroidota</taxon>
        <taxon>Chitinophagia</taxon>
        <taxon>Chitinophagales</taxon>
        <taxon>Chitinophagaceae</taxon>
        <taxon>Chitinophaga</taxon>
    </lineage>
</organism>
<feature type="transmembrane region" description="Helical" evidence="1">
    <location>
        <begin position="38"/>
        <end position="57"/>
    </location>
</feature>
<dbReference type="SUPFAM" id="SSF58104">
    <property type="entry name" value="Methyl-accepting chemotaxis protein (MCP) signaling domain"/>
    <property type="match status" value="1"/>
</dbReference>
<keyword evidence="1" id="KW-0812">Transmembrane</keyword>
<evidence type="ECO:0000256" key="1">
    <source>
        <dbReference type="SAM" id="Phobius"/>
    </source>
</evidence>
<evidence type="ECO:0000313" key="3">
    <source>
        <dbReference type="EMBL" id="MVT06887.1"/>
    </source>
</evidence>
<evidence type="ECO:0000259" key="2">
    <source>
        <dbReference type="Pfam" id="PF22827"/>
    </source>
</evidence>
<feature type="transmembrane region" description="Helical" evidence="1">
    <location>
        <begin position="12"/>
        <end position="32"/>
    </location>
</feature>
<protein>
    <submittedName>
        <fullName evidence="3">Gliding motility protein GldL</fullName>
    </submittedName>
</protein>
<dbReference type="EMBL" id="WRXN01000001">
    <property type="protein sequence ID" value="MVT06887.1"/>
    <property type="molecule type" value="Genomic_DNA"/>
</dbReference>
<sequence length="251" mass="26813">MAMNPTTSKWLNFFVCIAASVVIIGALFKLQHWPGADIALIVGLSTEALIFFVYAFVPDSGGGDHGETHVSVVAGGSPALAGLDKMLEEADITPVSLQRLSENFQKLGSTVDKMRDISDVVAATGDYTQKTREAASAIGSVAHAYTTAASAVSSFNSASESTRSFHEQMQGMTKNLASLNAIYELELQDTNNHLKAMNNFYGNLLSVSQAMTSSVDDARKTQDQISKLAHNLSSLNNVYGNMLSAMHNAGR</sequence>
<comment type="caution">
    <text evidence="3">The sequence shown here is derived from an EMBL/GenBank/DDBJ whole genome shotgun (WGS) entry which is preliminary data.</text>
</comment>
<keyword evidence="4" id="KW-1185">Reference proteome</keyword>
<dbReference type="RefSeq" id="WP_157304264.1">
    <property type="nucleotide sequence ID" value="NZ_WRXN01000001.1"/>
</dbReference>
<evidence type="ECO:0000313" key="4">
    <source>
        <dbReference type="Proteomes" id="UP000461730"/>
    </source>
</evidence>
<dbReference type="AlphaFoldDB" id="A0A7K1TXQ7"/>
<dbReference type="InterPro" id="IPR055087">
    <property type="entry name" value="GldL-like_N"/>
</dbReference>